<dbReference type="OrthoDB" id="408683at2759"/>
<keyword evidence="2" id="KW-1185">Reference proteome</keyword>
<name>A0A9W8D1H9_9FUNG</name>
<protein>
    <recommendedName>
        <fullName evidence="3">tRNA-splicing endonuclease subunit Sen54 N-terminal domain-containing protein</fullName>
    </recommendedName>
</protein>
<dbReference type="Proteomes" id="UP001143981">
    <property type="component" value="Unassembled WGS sequence"/>
</dbReference>
<evidence type="ECO:0000313" key="2">
    <source>
        <dbReference type="Proteomes" id="UP001143981"/>
    </source>
</evidence>
<evidence type="ECO:0008006" key="3">
    <source>
        <dbReference type="Google" id="ProtNLM"/>
    </source>
</evidence>
<sequence>MEEAAADDEGPGFLALFLGDAGGRAGRSLPSTAAVADLPSKLQAPSAADDEQTHIDVLLGAYGRLLSVPPKKARKSCAGLLLPGAAQAAVARPVDTVSRTSGRTLGGTTYLQPEEWLLFVERGTLVVTRQDEQGKAQVLGSLDAWAAALGDAGLSLDVYRGYAHLRRLGHVHGSRGWAVHRRDVFRGLLALGPRAGPLPQGLRAGLPAPPTARCLVSSYDVYTPAHPYTKRAPGPPQFQMAVECTHAPFPAARELCELTHAARQTPVILAASEPGGTVLLKAQAFEICQL</sequence>
<proteinExistence type="predicted"/>
<gene>
    <name evidence="1" type="ORF">LPJ61_000566</name>
</gene>
<dbReference type="EMBL" id="JANBOI010000028">
    <property type="protein sequence ID" value="KAJ1735402.1"/>
    <property type="molecule type" value="Genomic_DNA"/>
</dbReference>
<dbReference type="GO" id="GO:0000214">
    <property type="term" value="C:tRNA-intron endonuclease complex"/>
    <property type="evidence" value="ECO:0007669"/>
    <property type="project" value="TreeGrafter"/>
</dbReference>
<organism evidence="1 2">
    <name type="scientific">Coemansia biformis</name>
    <dbReference type="NCBI Taxonomy" id="1286918"/>
    <lineage>
        <taxon>Eukaryota</taxon>
        <taxon>Fungi</taxon>
        <taxon>Fungi incertae sedis</taxon>
        <taxon>Zoopagomycota</taxon>
        <taxon>Kickxellomycotina</taxon>
        <taxon>Kickxellomycetes</taxon>
        <taxon>Kickxellales</taxon>
        <taxon>Kickxellaceae</taxon>
        <taxon>Coemansia</taxon>
    </lineage>
</organism>
<accession>A0A9W8D1H9</accession>
<dbReference type="InterPro" id="IPR024337">
    <property type="entry name" value="tRNA_splic_suSen54"/>
</dbReference>
<evidence type="ECO:0000313" key="1">
    <source>
        <dbReference type="EMBL" id="KAJ1735402.1"/>
    </source>
</evidence>
<dbReference type="AlphaFoldDB" id="A0A9W8D1H9"/>
<comment type="caution">
    <text evidence="1">The sequence shown here is derived from an EMBL/GenBank/DDBJ whole genome shotgun (WGS) entry which is preliminary data.</text>
</comment>
<reference evidence="1" key="1">
    <citation type="submission" date="2022-07" db="EMBL/GenBank/DDBJ databases">
        <title>Phylogenomic reconstructions and comparative analyses of Kickxellomycotina fungi.</title>
        <authorList>
            <person name="Reynolds N.K."/>
            <person name="Stajich J.E."/>
            <person name="Barry K."/>
            <person name="Grigoriev I.V."/>
            <person name="Crous P."/>
            <person name="Smith M.E."/>
        </authorList>
    </citation>
    <scope>NUCLEOTIDE SEQUENCE</scope>
    <source>
        <strain evidence="1">BCRC 34381</strain>
    </source>
</reference>
<dbReference type="PANTHER" id="PTHR21027">
    <property type="entry name" value="TRNA-SPLICING ENDONUCLEASE SUBUNIT SEN54"/>
    <property type="match status" value="1"/>
</dbReference>
<dbReference type="GO" id="GO:0000379">
    <property type="term" value="P:tRNA-type intron splice site recognition and cleavage"/>
    <property type="evidence" value="ECO:0007669"/>
    <property type="project" value="TreeGrafter"/>
</dbReference>
<dbReference type="PANTHER" id="PTHR21027:SF1">
    <property type="entry name" value="TRNA-SPLICING ENDONUCLEASE SUBUNIT SEN54"/>
    <property type="match status" value="1"/>
</dbReference>